<dbReference type="Gene3D" id="3.40.50.720">
    <property type="entry name" value="NAD(P)-binding Rossmann-like Domain"/>
    <property type="match status" value="1"/>
</dbReference>
<dbReference type="EMBL" id="JBFXLT010000057">
    <property type="protein sequence ID" value="KAL2811536.1"/>
    <property type="molecule type" value="Genomic_DNA"/>
</dbReference>
<evidence type="ECO:0000259" key="2">
    <source>
        <dbReference type="Pfam" id="PF02558"/>
    </source>
</evidence>
<gene>
    <name evidence="4" type="ORF">BJX63DRAFT_422369</name>
</gene>
<dbReference type="PANTHER" id="PTHR21708:SF30">
    <property type="entry name" value="2-DEHYDROPANTOATE 2-REDUCTASE-RELATED"/>
    <property type="match status" value="1"/>
</dbReference>
<protein>
    <submittedName>
        <fullName evidence="4">Ketopantoate reductase PanE/ApbA C terminal-domain-containing protein</fullName>
    </submittedName>
</protein>
<dbReference type="Pfam" id="PF08546">
    <property type="entry name" value="ApbA_C"/>
    <property type="match status" value="1"/>
</dbReference>
<organism evidence="4 5">
    <name type="scientific">Aspergillus granulosus</name>
    <dbReference type="NCBI Taxonomy" id="176169"/>
    <lineage>
        <taxon>Eukaryota</taxon>
        <taxon>Fungi</taxon>
        <taxon>Dikarya</taxon>
        <taxon>Ascomycota</taxon>
        <taxon>Pezizomycotina</taxon>
        <taxon>Eurotiomycetes</taxon>
        <taxon>Eurotiomycetidae</taxon>
        <taxon>Eurotiales</taxon>
        <taxon>Aspergillaceae</taxon>
        <taxon>Aspergillus</taxon>
        <taxon>Aspergillus subgen. Nidulantes</taxon>
    </lineage>
</organism>
<dbReference type="SUPFAM" id="SSF48179">
    <property type="entry name" value="6-phosphogluconate dehydrogenase C-terminal domain-like"/>
    <property type="match status" value="1"/>
</dbReference>
<dbReference type="Pfam" id="PF02558">
    <property type="entry name" value="ApbA"/>
    <property type="match status" value="1"/>
</dbReference>
<sequence length="366" mass="39015">MATPNRHPPRILVVGTGSIGIVYSMILARAGADLSCICRSNHTAATTTGFTVYSTIFGTETFHPGAVYASIDEAIQKSTKPYDFILVTTKAFPSREQGINGSRSSPGSQSETSSSSSSSRPHKPTAIVLIQNGLGIEREYRAHFPHNPIISCVAYLPTTQTAPAVVHHTEVERLQLGMFPGAGSSGEQDPGGPSSCSSSAVTTLAGLLRAGGATAEIHADIQIARWRKLIGNASWNPICALSRCRDLEFLSQTPSSTREAAGRVTTPLAREVVQRVMEEVVSVARAAGYAGDIGVDDVSMQLARSDSRSWPGVEPSMLADVRAGRAMEVEAVLGEVVRVAREVGVEVPRLECLYTLLLGLNWSLRK</sequence>
<feature type="region of interest" description="Disordered" evidence="1">
    <location>
        <begin position="95"/>
        <end position="124"/>
    </location>
</feature>
<dbReference type="InterPro" id="IPR008927">
    <property type="entry name" value="6-PGluconate_DH-like_C_sf"/>
</dbReference>
<evidence type="ECO:0000256" key="1">
    <source>
        <dbReference type="SAM" id="MobiDB-lite"/>
    </source>
</evidence>
<feature type="domain" description="Ketopantoate reductase C-terminal" evidence="3">
    <location>
        <begin position="220"/>
        <end position="358"/>
    </location>
</feature>
<name>A0ABR4H7V6_9EURO</name>
<dbReference type="InterPro" id="IPR051402">
    <property type="entry name" value="KPR-Related"/>
</dbReference>
<reference evidence="4 5" key="1">
    <citation type="submission" date="2024-07" db="EMBL/GenBank/DDBJ databases">
        <title>Section-level genome sequencing and comparative genomics of Aspergillus sections Usti and Cavernicolus.</title>
        <authorList>
            <consortium name="Lawrence Berkeley National Laboratory"/>
            <person name="Nybo J.L."/>
            <person name="Vesth T.C."/>
            <person name="Theobald S."/>
            <person name="Frisvad J.C."/>
            <person name="Larsen T.O."/>
            <person name="Kjaerboelling I."/>
            <person name="Rothschild-Mancinelli K."/>
            <person name="Lyhne E.K."/>
            <person name="Kogle M.E."/>
            <person name="Barry K."/>
            <person name="Clum A."/>
            <person name="Na H."/>
            <person name="Ledsgaard L."/>
            <person name="Lin J."/>
            <person name="Lipzen A."/>
            <person name="Kuo A."/>
            <person name="Riley R."/>
            <person name="Mondo S."/>
            <person name="Labutti K."/>
            <person name="Haridas S."/>
            <person name="Pangalinan J."/>
            <person name="Salamov A.A."/>
            <person name="Simmons B.A."/>
            <person name="Magnuson J.K."/>
            <person name="Chen J."/>
            <person name="Drula E."/>
            <person name="Henrissat B."/>
            <person name="Wiebenga A."/>
            <person name="Lubbers R.J."/>
            <person name="Gomes A.C."/>
            <person name="Makela M.R."/>
            <person name="Stajich J."/>
            <person name="Grigoriev I.V."/>
            <person name="Mortensen U.H."/>
            <person name="De Vries R.P."/>
            <person name="Baker S.E."/>
            <person name="Andersen M.R."/>
        </authorList>
    </citation>
    <scope>NUCLEOTIDE SEQUENCE [LARGE SCALE GENOMIC DNA]</scope>
    <source>
        <strain evidence="4 5">CBS 588.65</strain>
    </source>
</reference>
<evidence type="ECO:0000313" key="4">
    <source>
        <dbReference type="EMBL" id="KAL2811536.1"/>
    </source>
</evidence>
<feature type="compositionally biased region" description="Low complexity" evidence="1">
    <location>
        <begin position="102"/>
        <end position="119"/>
    </location>
</feature>
<dbReference type="Proteomes" id="UP001610334">
    <property type="component" value="Unassembled WGS sequence"/>
</dbReference>
<accession>A0ABR4H7V6</accession>
<comment type="caution">
    <text evidence="4">The sequence shown here is derived from an EMBL/GenBank/DDBJ whole genome shotgun (WGS) entry which is preliminary data.</text>
</comment>
<dbReference type="PANTHER" id="PTHR21708">
    <property type="entry name" value="PROBABLE 2-DEHYDROPANTOATE 2-REDUCTASE"/>
    <property type="match status" value="1"/>
</dbReference>
<proteinExistence type="predicted"/>
<feature type="domain" description="Ketopantoate reductase N-terminal" evidence="2">
    <location>
        <begin position="11"/>
        <end position="180"/>
    </location>
</feature>
<keyword evidence="5" id="KW-1185">Reference proteome</keyword>
<evidence type="ECO:0000313" key="5">
    <source>
        <dbReference type="Proteomes" id="UP001610334"/>
    </source>
</evidence>
<dbReference type="InterPro" id="IPR013752">
    <property type="entry name" value="KPA_reductase"/>
</dbReference>
<dbReference type="InterPro" id="IPR036291">
    <property type="entry name" value="NAD(P)-bd_dom_sf"/>
</dbReference>
<dbReference type="SUPFAM" id="SSF51735">
    <property type="entry name" value="NAD(P)-binding Rossmann-fold domains"/>
    <property type="match status" value="1"/>
</dbReference>
<dbReference type="InterPro" id="IPR013328">
    <property type="entry name" value="6PGD_dom2"/>
</dbReference>
<dbReference type="Gene3D" id="1.10.1040.10">
    <property type="entry name" value="N-(1-d-carboxylethyl)-l-norvaline Dehydrogenase, domain 2"/>
    <property type="match status" value="1"/>
</dbReference>
<evidence type="ECO:0000259" key="3">
    <source>
        <dbReference type="Pfam" id="PF08546"/>
    </source>
</evidence>
<dbReference type="InterPro" id="IPR013332">
    <property type="entry name" value="KPR_N"/>
</dbReference>